<evidence type="ECO:0000313" key="5">
    <source>
        <dbReference type="Proteomes" id="UP001497457"/>
    </source>
</evidence>
<sequence>MQAYLTTMSSSTYLTILSLLALSVADSASPPSAPSAAIAAPPPRGAPRGPATAAQFLSLINDARADAGAPPLSWNATVAQRAKLHVSWLRDSGGCDLKQTSRDPIRLQMSMTWYQRPSGRPSPADAVATWLAERPWYDRAADACVAGKACGTYKILVTQEWRQLGCAMVTCPSGGGLAACGYRVGPGGKSSQSRELPY</sequence>
<reference evidence="5" key="1">
    <citation type="submission" date="2024-06" db="EMBL/GenBank/DDBJ databases">
        <authorList>
            <person name="Ryan C."/>
        </authorList>
    </citation>
    <scope>NUCLEOTIDE SEQUENCE [LARGE SCALE GENOMIC DNA]</scope>
</reference>
<dbReference type="SUPFAM" id="SSF55797">
    <property type="entry name" value="PR-1-like"/>
    <property type="match status" value="1"/>
</dbReference>
<name>A0ABC9D8I3_9POAL</name>
<dbReference type="Pfam" id="PF00188">
    <property type="entry name" value="CAP"/>
    <property type="match status" value="1"/>
</dbReference>
<evidence type="ECO:0000259" key="3">
    <source>
        <dbReference type="SMART" id="SM00198"/>
    </source>
</evidence>
<feature type="chain" id="PRO_5044825745" description="SCP domain-containing protein" evidence="2">
    <location>
        <begin position="28"/>
        <end position="198"/>
    </location>
</feature>
<reference evidence="4 5" key="2">
    <citation type="submission" date="2024-10" db="EMBL/GenBank/DDBJ databases">
        <authorList>
            <person name="Ryan C."/>
        </authorList>
    </citation>
    <scope>NUCLEOTIDE SEQUENCE [LARGE SCALE GENOMIC DNA]</scope>
</reference>
<organism evidence="4 5">
    <name type="scientific">Urochloa decumbens</name>
    <dbReference type="NCBI Taxonomy" id="240449"/>
    <lineage>
        <taxon>Eukaryota</taxon>
        <taxon>Viridiplantae</taxon>
        <taxon>Streptophyta</taxon>
        <taxon>Embryophyta</taxon>
        <taxon>Tracheophyta</taxon>
        <taxon>Spermatophyta</taxon>
        <taxon>Magnoliopsida</taxon>
        <taxon>Liliopsida</taxon>
        <taxon>Poales</taxon>
        <taxon>Poaceae</taxon>
        <taxon>PACMAD clade</taxon>
        <taxon>Panicoideae</taxon>
        <taxon>Panicodae</taxon>
        <taxon>Paniceae</taxon>
        <taxon>Melinidinae</taxon>
        <taxon>Urochloa</taxon>
    </lineage>
</organism>
<evidence type="ECO:0000256" key="2">
    <source>
        <dbReference type="SAM" id="SignalP"/>
    </source>
</evidence>
<feature type="domain" description="SCP" evidence="3">
    <location>
        <begin position="51"/>
        <end position="185"/>
    </location>
</feature>
<evidence type="ECO:0000256" key="1">
    <source>
        <dbReference type="SAM" id="MobiDB-lite"/>
    </source>
</evidence>
<dbReference type="InterPro" id="IPR014044">
    <property type="entry name" value="CAP_dom"/>
</dbReference>
<dbReference type="InterPro" id="IPR035940">
    <property type="entry name" value="CAP_sf"/>
</dbReference>
<dbReference type="Gene3D" id="3.40.33.10">
    <property type="entry name" value="CAP"/>
    <property type="match status" value="1"/>
</dbReference>
<dbReference type="Proteomes" id="UP001497457">
    <property type="component" value="Chromosome 31b"/>
</dbReference>
<dbReference type="InterPro" id="IPR001283">
    <property type="entry name" value="CRISP-related"/>
</dbReference>
<protein>
    <recommendedName>
        <fullName evidence="3">SCP domain-containing protein</fullName>
    </recommendedName>
</protein>
<proteinExistence type="predicted"/>
<accession>A0ABC9D8I3</accession>
<feature type="region of interest" description="Disordered" evidence="1">
    <location>
        <begin position="31"/>
        <end position="50"/>
    </location>
</feature>
<dbReference type="PANTHER" id="PTHR10334">
    <property type="entry name" value="CYSTEINE-RICH SECRETORY PROTEIN-RELATED"/>
    <property type="match status" value="1"/>
</dbReference>
<dbReference type="SMART" id="SM00198">
    <property type="entry name" value="SCP"/>
    <property type="match status" value="1"/>
</dbReference>
<dbReference type="AlphaFoldDB" id="A0ABC9D8I3"/>
<evidence type="ECO:0000313" key="4">
    <source>
        <dbReference type="EMBL" id="CAL5033194.1"/>
    </source>
</evidence>
<feature type="signal peptide" evidence="2">
    <location>
        <begin position="1"/>
        <end position="27"/>
    </location>
</feature>
<keyword evidence="5" id="KW-1185">Reference proteome</keyword>
<gene>
    <name evidence="4" type="ORF">URODEC1_LOCUS82582</name>
</gene>
<dbReference type="EMBL" id="OZ075141">
    <property type="protein sequence ID" value="CAL5033194.1"/>
    <property type="molecule type" value="Genomic_DNA"/>
</dbReference>
<keyword evidence="2" id="KW-0732">Signal</keyword>